<evidence type="ECO:0000256" key="2">
    <source>
        <dbReference type="PROSITE-ProRule" id="PRU00268"/>
    </source>
</evidence>
<dbReference type="Pfam" id="PF00333">
    <property type="entry name" value="Ribosomal_S5"/>
    <property type="match status" value="1"/>
</dbReference>
<dbReference type="FunFam" id="3.30.160.20:FF:000133">
    <property type="entry name" value="40S ribosomal protein S2"/>
    <property type="match status" value="1"/>
</dbReference>
<dbReference type="InParanoid" id="H0XKL6"/>
<accession>H0XKL6</accession>
<dbReference type="SUPFAM" id="SSF54768">
    <property type="entry name" value="dsRNA-binding domain-like"/>
    <property type="match status" value="1"/>
</dbReference>
<dbReference type="GeneTree" id="ENSGT00940000153095"/>
<dbReference type="PROSITE" id="PS50881">
    <property type="entry name" value="S5_DSRBD"/>
    <property type="match status" value="1"/>
</dbReference>
<name>H0XKL6_OTOGA</name>
<feature type="domain" description="S5 DRBM" evidence="4">
    <location>
        <begin position="102"/>
        <end position="163"/>
    </location>
</feature>
<feature type="compositionally biased region" description="Gly residues" evidence="3">
    <location>
        <begin position="18"/>
        <end position="33"/>
    </location>
</feature>
<dbReference type="STRING" id="30611.ENSOGAP00000016656"/>
<dbReference type="GO" id="GO:0006412">
    <property type="term" value="P:translation"/>
    <property type="evidence" value="ECO:0007669"/>
    <property type="project" value="InterPro"/>
</dbReference>
<dbReference type="Gene3D" id="3.30.160.20">
    <property type="match status" value="1"/>
</dbReference>
<keyword evidence="2" id="KW-0687">Ribonucleoprotein</keyword>
<dbReference type="AlphaFoldDB" id="H0XKL6"/>
<dbReference type="GO" id="GO:0022627">
    <property type="term" value="C:cytosolic small ribosomal subunit"/>
    <property type="evidence" value="ECO:0007669"/>
    <property type="project" value="TreeGrafter"/>
</dbReference>
<reference evidence="5" key="2">
    <citation type="submission" date="2025-08" db="UniProtKB">
        <authorList>
            <consortium name="Ensembl"/>
        </authorList>
    </citation>
    <scope>IDENTIFICATION</scope>
</reference>
<reference evidence="6" key="1">
    <citation type="submission" date="2011-03" db="EMBL/GenBank/DDBJ databases">
        <title>Version 3 of the genome sequence of Otolemur garnettii (Bushbaby).</title>
        <authorList>
            <consortium name="The Broad Institute Genome Sequencing Platform"/>
            <person name="Di Palma F."/>
            <person name="Johnson J."/>
            <person name="Lander E.S."/>
            <person name="Lindblad-Toh K."/>
            <person name="Jaffe D.B."/>
            <person name="Gnerre S."/>
            <person name="MacCallum I."/>
            <person name="Przybylski D."/>
            <person name="Ribeiro F.J."/>
            <person name="Burton J.N."/>
            <person name="Walker B.J."/>
            <person name="Sharpe T."/>
            <person name="Hall G."/>
        </authorList>
    </citation>
    <scope>NUCLEOTIDE SEQUENCE [LARGE SCALE GENOMIC DNA]</scope>
</reference>
<dbReference type="InterPro" id="IPR013810">
    <property type="entry name" value="Ribosomal_uS5_N"/>
</dbReference>
<dbReference type="Proteomes" id="UP000005225">
    <property type="component" value="Unassembled WGS sequence"/>
</dbReference>
<evidence type="ECO:0000313" key="6">
    <source>
        <dbReference type="Proteomes" id="UP000005225"/>
    </source>
</evidence>
<dbReference type="InterPro" id="IPR000851">
    <property type="entry name" value="Ribosomal_uS5"/>
</dbReference>
<dbReference type="Ensembl" id="ENSOGAT00000031073.1">
    <property type="protein sequence ID" value="ENSOGAP00000016656.1"/>
    <property type="gene ID" value="ENSOGAG00000027649.1"/>
</dbReference>
<keyword evidence="2" id="KW-0689">Ribosomal protein</keyword>
<dbReference type="GO" id="GO:0003735">
    <property type="term" value="F:structural constituent of ribosome"/>
    <property type="evidence" value="ECO:0007669"/>
    <property type="project" value="UniProtKB-UniRule"/>
</dbReference>
<keyword evidence="6" id="KW-1185">Reference proteome</keyword>
<evidence type="ECO:0000313" key="5">
    <source>
        <dbReference type="Ensembl" id="ENSOGAP00000016656.1"/>
    </source>
</evidence>
<reference evidence="5" key="3">
    <citation type="submission" date="2025-09" db="UniProtKB">
        <authorList>
            <consortium name="Ensembl"/>
        </authorList>
    </citation>
    <scope>IDENTIFICATION</scope>
</reference>
<evidence type="ECO:0000256" key="3">
    <source>
        <dbReference type="SAM" id="MobiDB-lite"/>
    </source>
</evidence>
<dbReference type="PANTHER" id="PTHR13718">
    <property type="entry name" value="RIBOSOMAL S SUBUNIT"/>
    <property type="match status" value="1"/>
</dbReference>
<organism evidence="5 6">
    <name type="scientific">Otolemur garnettii</name>
    <name type="common">Small-eared galago</name>
    <name type="synonym">Garnett's greater bushbaby</name>
    <dbReference type="NCBI Taxonomy" id="30611"/>
    <lineage>
        <taxon>Eukaryota</taxon>
        <taxon>Metazoa</taxon>
        <taxon>Chordata</taxon>
        <taxon>Craniata</taxon>
        <taxon>Vertebrata</taxon>
        <taxon>Euteleostomi</taxon>
        <taxon>Mammalia</taxon>
        <taxon>Eutheria</taxon>
        <taxon>Euarchontoglires</taxon>
        <taxon>Primates</taxon>
        <taxon>Strepsirrhini</taxon>
        <taxon>Lorisiformes</taxon>
        <taxon>Galagidae</taxon>
        <taxon>Otolemur</taxon>
    </lineage>
</organism>
<sequence length="197" mass="21027">IVHGTSAAGGPRSPRVPGTGGYGSFHGGFGSGIPGQDHSHGPTRGGGCRAPKGKAEDKERMPITKLGHLVKDMKLKSLEEIHSFSLPTQESEVIDFFLGASLKDEVLKILLVQKQTRAGRETRLKVFVAFRDYKGLPALGVKCSKIATAIKGMILAKLSIVPVWRGYWGILAKIGASRTARRDVTGRAFEKLGGVAP</sequence>
<dbReference type="GO" id="GO:0003723">
    <property type="term" value="F:RNA binding"/>
    <property type="evidence" value="ECO:0007669"/>
    <property type="project" value="InterPro"/>
</dbReference>
<proteinExistence type="predicted"/>
<evidence type="ECO:0000259" key="4">
    <source>
        <dbReference type="PROSITE" id="PS50881"/>
    </source>
</evidence>
<feature type="region of interest" description="Disordered" evidence="3">
    <location>
        <begin position="1"/>
        <end position="60"/>
    </location>
</feature>
<dbReference type="eggNOG" id="KOG0877">
    <property type="taxonomic scope" value="Eukaryota"/>
</dbReference>
<evidence type="ECO:0000256" key="1">
    <source>
        <dbReference type="ARBA" id="ARBA00035407"/>
    </source>
</evidence>
<dbReference type="EMBL" id="AAQR03045393">
    <property type="status" value="NOT_ANNOTATED_CDS"/>
    <property type="molecule type" value="Genomic_DNA"/>
</dbReference>
<dbReference type="HOGENOM" id="CLU_065898_0_2_1"/>
<protein>
    <recommendedName>
        <fullName evidence="1">40S ribosomal protein S2</fullName>
    </recommendedName>
</protein>
<dbReference type="PANTHER" id="PTHR13718:SF4">
    <property type="entry name" value="40S RIBOSOMAL PROTEIN S2"/>
    <property type="match status" value="1"/>
</dbReference>